<evidence type="ECO:0000313" key="1">
    <source>
        <dbReference type="EMBL" id="MBZ5738995.1"/>
    </source>
</evidence>
<reference evidence="1 2" key="1">
    <citation type="submission" date="2021-09" db="EMBL/GenBank/DDBJ databases">
        <title>Whole genome sequence of Nocardioides sp. GBK3QG-3.</title>
        <authorList>
            <person name="Tuo L."/>
        </authorList>
    </citation>
    <scope>NUCLEOTIDE SEQUENCE [LARGE SCALE GENOMIC DNA]</scope>
    <source>
        <strain evidence="1 2">GBK3QG-3</strain>
    </source>
</reference>
<sequence>MAFIDTTPTSLVIEHLTTAERRSRLDSSAAYTLAIERYGYVTDLVPDAD</sequence>
<dbReference type="EMBL" id="JAIQZJ010000007">
    <property type="protein sequence ID" value="MBZ5738995.1"/>
    <property type="molecule type" value="Genomic_DNA"/>
</dbReference>
<proteinExistence type="predicted"/>
<dbReference type="Proteomes" id="UP000780875">
    <property type="component" value="Unassembled WGS sequence"/>
</dbReference>
<name>A0ABS7UDV2_9ACTN</name>
<evidence type="ECO:0000313" key="2">
    <source>
        <dbReference type="Proteomes" id="UP000780875"/>
    </source>
</evidence>
<dbReference type="RefSeq" id="WP_224123369.1">
    <property type="nucleotide sequence ID" value="NZ_JAIQZJ010000007.1"/>
</dbReference>
<gene>
    <name evidence="1" type="ORF">K8U61_12530</name>
</gene>
<comment type="caution">
    <text evidence="1">The sequence shown here is derived from an EMBL/GenBank/DDBJ whole genome shotgun (WGS) entry which is preliminary data.</text>
</comment>
<organism evidence="1 2">
    <name type="scientific">Nocardioides mangrovi</name>
    <dbReference type="NCBI Taxonomy" id="2874580"/>
    <lineage>
        <taxon>Bacteria</taxon>
        <taxon>Bacillati</taxon>
        <taxon>Actinomycetota</taxon>
        <taxon>Actinomycetes</taxon>
        <taxon>Propionibacteriales</taxon>
        <taxon>Nocardioidaceae</taxon>
        <taxon>Nocardioides</taxon>
    </lineage>
</organism>
<accession>A0ABS7UDV2</accession>
<keyword evidence="2" id="KW-1185">Reference proteome</keyword>
<protein>
    <submittedName>
        <fullName evidence="1">Uncharacterized protein</fullName>
    </submittedName>
</protein>